<name>A0ABT7E1J2_9NEIS</name>
<dbReference type="PIRSF" id="PIRSF001430">
    <property type="entry name" value="tRNA_psdUrid_synth"/>
    <property type="match status" value="1"/>
</dbReference>
<sequence length="271" mass="29878">MGDVYCGRRGLGRIALALEYDGTAFIGWQSQPTGRSVQDALEAAIGQMAGTKVRVHAAGRTDAGVHASRQIVHFDTDVPRPITAWVRGVNSFLPKTMAVTWASPVPDAFHARFSATARHYRYLLLNHPIRPALLHGRVGWLHSDLELARMQEAAGHLIGEHDFSSFRAAECQAKSPVRHLSRLDISRQGDLIALDFSANGFLHHMVRNIMGSLLHVAKGKRDPDWIAELLAAKNRTLAAPTFMPDGLYLSGVSYPKEFGLDTEPLYRQGLI</sequence>
<dbReference type="PANTHER" id="PTHR11142:SF0">
    <property type="entry name" value="TRNA PSEUDOURIDINE SYNTHASE-LIKE 1"/>
    <property type="match status" value="1"/>
</dbReference>
<keyword evidence="8" id="KW-1185">Reference proteome</keyword>
<accession>A0ABT7E1J2</accession>
<dbReference type="InterPro" id="IPR001406">
    <property type="entry name" value="PsdUridine_synth_TruA"/>
</dbReference>
<gene>
    <name evidence="4 7" type="primary">truA</name>
    <name evidence="7" type="ORF">PZA18_19250</name>
</gene>
<evidence type="ECO:0000313" key="8">
    <source>
        <dbReference type="Proteomes" id="UP001172778"/>
    </source>
</evidence>
<comment type="similarity">
    <text evidence="1 4 5">Belongs to the tRNA pseudouridine synthase TruA family.</text>
</comment>
<dbReference type="EC" id="5.4.99.12" evidence="4"/>
<dbReference type="InterPro" id="IPR020103">
    <property type="entry name" value="PsdUridine_synth_cat_dom_sf"/>
</dbReference>
<evidence type="ECO:0000259" key="6">
    <source>
        <dbReference type="Pfam" id="PF01416"/>
    </source>
</evidence>
<comment type="caution">
    <text evidence="7">The sequence shown here is derived from an EMBL/GenBank/DDBJ whole genome shotgun (WGS) entry which is preliminary data.</text>
</comment>
<evidence type="ECO:0000256" key="3">
    <source>
        <dbReference type="ARBA" id="ARBA00023235"/>
    </source>
</evidence>
<dbReference type="InterPro" id="IPR020095">
    <property type="entry name" value="PsdUridine_synth_TruA_C"/>
</dbReference>
<dbReference type="PANTHER" id="PTHR11142">
    <property type="entry name" value="PSEUDOURIDYLATE SYNTHASE"/>
    <property type="match status" value="1"/>
</dbReference>
<dbReference type="InterPro" id="IPR020097">
    <property type="entry name" value="PsdUridine_synth_TruA_a/b_dom"/>
</dbReference>
<dbReference type="Pfam" id="PF01416">
    <property type="entry name" value="PseudoU_synth_1"/>
    <property type="match status" value="2"/>
</dbReference>
<dbReference type="Gene3D" id="3.30.70.660">
    <property type="entry name" value="Pseudouridine synthase I, catalytic domain, C-terminal subdomain"/>
    <property type="match status" value="1"/>
</dbReference>
<comment type="caution">
    <text evidence="4">Lacks conserved residue(s) required for the propagation of feature annotation.</text>
</comment>
<protein>
    <recommendedName>
        <fullName evidence="4">tRNA pseudouridine synthase A</fullName>
        <ecNumber evidence="4">5.4.99.12</ecNumber>
    </recommendedName>
    <alternativeName>
        <fullName evidence="4">tRNA pseudouridine(38-40) synthase</fullName>
    </alternativeName>
    <alternativeName>
        <fullName evidence="4">tRNA pseudouridylate synthase I</fullName>
    </alternativeName>
    <alternativeName>
        <fullName evidence="4">tRNA-uridine isomerase I</fullName>
    </alternativeName>
</protein>
<dbReference type="SUPFAM" id="SSF55120">
    <property type="entry name" value="Pseudouridine synthase"/>
    <property type="match status" value="1"/>
</dbReference>
<comment type="catalytic activity">
    <reaction evidence="4 5">
        <text>uridine(38/39/40) in tRNA = pseudouridine(38/39/40) in tRNA</text>
        <dbReference type="Rhea" id="RHEA:22376"/>
        <dbReference type="Rhea" id="RHEA-COMP:10085"/>
        <dbReference type="Rhea" id="RHEA-COMP:10087"/>
        <dbReference type="ChEBI" id="CHEBI:65314"/>
        <dbReference type="ChEBI" id="CHEBI:65315"/>
        <dbReference type="EC" id="5.4.99.12"/>
    </reaction>
</comment>
<proteinExistence type="inferred from homology"/>
<organism evidence="7 8">
    <name type="scientific">Parachitinimonas caeni</name>
    <dbReference type="NCBI Taxonomy" id="3031301"/>
    <lineage>
        <taxon>Bacteria</taxon>
        <taxon>Pseudomonadati</taxon>
        <taxon>Pseudomonadota</taxon>
        <taxon>Betaproteobacteria</taxon>
        <taxon>Neisseriales</taxon>
        <taxon>Chitinibacteraceae</taxon>
        <taxon>Parachitinimonas</taxon>
    </lineage>
</organism>
<evidence type="ECO:0000256" key="5">
    <source>
        <dbReference type="RuleBase" id="RU003792"/>
    </source>
</evidence>
<dbReference type="HAMAP" id="MF_00171">
    <property type="entry name" value="TruA"/>
    <property type="match status" value="1"/>
</dbReference>
<comment type="subunit">
    <text evidence="4">Homodimer.</text>
</comment>
<dbReference type="Gene3D" id="3.30.70.580">
    <property type="entry name" value="Pseudouridine synthase I, catalytic domain, N-terminal subdomain"/>
    <property type="match status" value="1"/>
</dbReference>
<feature type="binding site" evidence="4">
    <location>
        <position position="120"/>
    </location>
    <ligand>
        <name>substrate</name>
    </ligand>
</feature>
<comment type="function">
    <text evidence="4">Formation of pseudouridine at positions 38, 39 and 40 in the anticodon stem and loop of transfer RNAs.</text>
</comment>
<reference evidence="7" key="1">
    <citation type="submission" date="2023-03" db="EMBL/GenBank/DDBJ databases">
        <title>Chitinimonas shenzhenensis gen. nov., sp. nov., a novel member of family Burkholderiaceae isolated from activated sludge collected in Shen Zhen, China.</title>
        <authorList>
            <person name="Wang X."/>
        </authorList>
    </citation>
    <scope>NUCLEOTIDE SEQUENCE</scope>
    <source>
        <strain evidence="7">DQS-5</strain>
    </source>
</reference>
<feature type="domain" description="Pseudouridine synthase I TruA alpha/beta" evidence="6">
    <location>
        <begin position="153"/>
        <end position="255"/>
    </location>
</feature>
<evidence type="ECO:0000256" key="2">
    <source>
        <dbReference type="ARBA" id="ARBA00022694"/>
    </source>
</evidence>
<dbReference type="Proteomes" id="UP001172778">
    <property type="component" value="Unassembled WGS sequence"/>
</dbReference>
<dbReference type="InterPro" id="IPR020094">
    <property type="entry name" value="TruA/RsuA/RluB/E/F_N"/>
</dbReference>
<keyword evidence="2 4" id="KW-0819">tRNA processing</keyword>
<feature type="active site" description="Nucleophile" evidence="4">
    <location>
        <position position="62"/>
    </location>
</feature>
<dbReference type="EMBL" id="JARRAF010000033">
    <property type="protein sequence ID" value="MDK2126185.1"/>
    <property type="molecule type" value="Genomic_DNA"/>
</dbReference>
<feature type="domain" description="Pseudouridine synthase I TruA alpha/beta" evidence="6">
    <location>
        <begin position="17"/>
        <end position="113"/>
    </location>
</feature>
<evidence type="ECO:0000256" key="1">
    <source>
        <dbReference type="ARBA" id="ARBA00009375"/>
    </source>
</evidence>
<evidence type="ECO:0000313" key="7">
    <source>
        <dbReference type="EMBL" id="MDK2126185.1"/>
    </source>
</evidence>
<dbReference type="GO" id="GO:0160147">
    <property type="term" value="F:tRNA pseudouridine(38-40) synthase activity"/>
    <property type="evidence" value="ECO:0007669"/>
    <property type="project" value="UniProtKB-EC"/>
</dbReference>
<keyword evidence="3 4" id="KW-0413">Isomerase</keyword>
<dbReference type="CDD" id="cd02570">
    <property type="entry name" value="PseudoU_synth_EcTruA"/>
    <property type="match status" value="1"/>
</dbReference>
<dbReference type="NCBIfam" id="TIGR00071">
    <property type="entry name" value="hisT_truA"/>
    <property type="match status" value="1"/>
</dbReference>
<evidence type="ECO:0000256" key="4">
    <source>
        <dbReference type="HAMAP-Rule" id="MF_00171"/>
    </source>
</evidence>